<sequence>MEQSYWMLLIILVMGLFMKNDSLAISGAALILLKLLNMNILLPKLEAYGLKVGIIIVTIGILAPIAADKYTLLEIYQSFKTPLGFSAVLGGAIIILLTGRGYGLLTEDPSIAVPILIGTILGIILFKGVPVGPLVASGVAVFIYNIISYIQKMWRGV</sequence>
<protein>
    <recommendedName>
        <fullName evidence="5">UPF0756 membrane protein Gferi_03000</fullName>
    </recommendedName>
</protein>
<reference evidence="6 7" key="1">
    <citation type="submission" date="2016-09" db="EMBL/GenBank/DDBJ databases">
        <title>Genomic analysis reveals versatility of anaerobic energy metabolism of Geosporobacter ferrireducens IRF9 of phylum Firmicutes.</title>
        <authorList>
            <person name="Kim S.-J."/>
        </authorList>
    </citation>
    <scope>NUCLEOTIDE SEQUENCE [LARGE SCALE GENOMIC DNA]</scope>
    <source>
        <strain evidence="6 7">IRF9</strain>
    </source>
</reference>
<gene>
    <name evidence="6" type="ORF">Gferi_03000</name>
</gene>
<evidence type="ECO:0000313" key="6">
    <source>
        <dbReference type="EMBL" id="AOT68654.1"/>
    </source>
</evidence>
<evidence type="ECO:0000256" key="5">
    <source>
        <dbReference type="HAMAP-Rule" id="MF_01874"/>
    </source>
</evidence>
<dbReference type="KEGG" id="gfe:Gferi_03000"/>
<dbReference type="RefSeq" id="WP_069974230.1">
    <property type="nucleotide sequence ID" value="NZ_CP017269.1"/>
</dbReference>
<dbReference type="Proteomes" id="UP000095743">
    <property type="component" value="Chromosome"/>
</dbReference>
<dbReference type="InterPro" id="IPR007382">
    <property type="entry name" value="UPF0756_TM"/>
</dbReference>
<name>A0A1D8GCM0_9FIRM</name>
<dbReference type="GO" id="GO:0005886">
    <property type="term" value="C:plasma membrane"/>
    <property type="evidence" value="ECO:0007669"/>
    <property type="project" value="UniProtKB-SubCell"/>
</dbReference>
<evidence type="ECO:0000313" key="7">
    <source>
        <dbReference type="Proteomes" id="UP000095743"/>
    </source>
</evidence>
<keyword evidence="1 5" id="KW-1003">Cell membrane</keyword>
<dbReference type="OrthoDB" id="80306at2"/>
<keyword evidence="3 5" id="KW-1133">Transmembrane helix</keyword>
<feature type="transmembrane region" description="Helical" evidence="5">
    <location>
        <begin position="6"/>
        <end position="36"/>
    </location>
</feature>
<feature type="transmembrane region" description="Helical" evidence="5">
    <location>
        <begin position="109"/>
        <end position="126"/>
    </location>
</feature>
<evidence type="ECO:0000256" key="3">
    <source>
        <dbReference type="ARBA" id="ARBA00022989"/>
    </source>
</evidence>
<comment type="similarity">
    <text evidence="5">Belongs to the UPF0756 family.</text>
</comment>
<keyword evidence="4 5" id="KW-0472">Membrane</keyword>
<dbReference type="AlphaFoldDB" id="A0A1D8GCM0"/>
<dbReference type="EMBL" id="CP017269">
    <property type="protein sequence ID" value="AOT68654.1"/>
    <property type="molecule type" value="Genomic_DNA"/>
</dbReference>
<dbReference type="PANTHER" id="PTHR38452">
    <property type="entry name" value="UPF0756 MEMBRANE PROTEIN YEAL"/>
    <property type="match status" value="1"/>
</dbReference>
<feature type="transmembrane region" description="Helical" evidence="5">
    <location>
        <begin position="48"/>
        <end position="67"/>
    </location>
</feature>
<evidence type="ECO:0000256" key="2">
    <source>
        <dbReference type="ARBA" id="ARBA00022692"/>
    </source>
</evidence>
<evidence type="ECO:0000256" key="4">
    <source>
        <dbReference type="ARBA" id="ARBA00023136"/>
    </source>
</evidence>
<keyword evidence="7" id="KW-1185">Reference proteome</keyword>
<dbReference type="STRING" id="1424294.Gferi_03000"/>
<organism evidence="6 7">
    <name type="scientific">Geosporobacter ferrireducens</name>
    <dbReference type="NCBI Taxonomy" id="1424294"/>
    <lineage>
        <taxon>Bacteria</taxon>
        <taxon>Bacillati</taxon>
        <taxon>Bacillota</taxon>
        <taxon>Clostridia</taxon>
        <taxon>Peptostreptococcales</taxon>
        <taxon>Thermotaleaceae</taxon>
        <taxon>Geosporobacter</taxon>
    </lineage>
</organism>
<dbReference type="HAMAP" id="MF_01874">
    <property type="entry name" value="UPF0756"/>
    <property type="match status" value="1"/>
</dbReference>
<feature type="transmembrane region" description="Helical" evidence="5">
    <location>
        <begin position="79"/>
        <end position="97"/>
    </location>
</feature>
<feature type="transmembrane region" description="Helical" evidence="5">
    <location>
        <begin position="132"/>
        <end position="150"/>
    </location>
</feature>
<proteinExistence type="inferred from homology"/>
<dbReference type="Pfam" id="PF04284">
    <property type="entry name" value="DUF441"/>
    <property type="match status" value="1"/>
</dbReference>
<dbReference type="PANTHER" id="PTHR38452:SF1">
    <property type="entry name" value="UPF0756 MEMBRANE PROTEIN YEAL"/>
    <property type="match status" value="1"/>
</dbReference>
<accession>A0A1D8GCM0</accession>
<comment type="subcellular location">
    <subcellularLocation>
        <location evidence="5">Cell membrane</location>
        <topology evidence="5">Multi-pass membrane protein</topology>
    </subcellularLocation>
</comment>
<keyword evidence="2 5" id="KW-0812">Transmembrane</keyword>
<evidence type="ECO:0000256" key="1">
    <source>
        <dbReference type="ARBA" id="ARBA00022475"/>
    </source>
</evidence>